<dbReference type="AlphaFoldDB" id="A0A9D5DJW0"/>
<accession>A0A9D5DJW0</accession>
<sequence>MIINRWVTIVFLLLLFARSNDAEIKRLGHYKHETNLNKYEFTADDLLSQSFPSHKFRDLKRRSRVIVEANNRMLHAQEDLLGISDEILDTFSEISLDSFSFEGYKIISLIPNSLLKFLITHVEKMMEGLPPTKPKSYFFDNEKIEDYKKAHIEHFKDYRVITIRAACRLLITSIMLSSLENLNNRTHSISIGITYPFLDDISIRPKSTLKSNITNILDRILSSFRNFGNRVKIGIKKSVGLNDDFETVYLEDKESNEKRLTNNIYDHRQNHAVSIFGRDKVYFENNLEVAQVMNNFIGKQERDSSILLQLLEKTIRTGVGLDSSKELQWGSRPRSKIAHLCRNIQILEILPKRMKHRTCMLLLNKAGEILTGFHYKRDVVNSHVSGRAKMLKRIRWSSSLKLIQSILIYYNVNDKSLVDQLAKVNERTFNRSHRTNYLETFNSD</sequence>
<dbReference type="OrthoDB" id="341774at2759"/>
<gene>
    <name evidence="2" type="ORF">OJ253_1083</name>
</gene>
<protein>
    <submittedName>
        <fullName evidence="2">Uncharacterized protein</fullName>
    </submittedName>
</protein>
<name>A0A9D5DJW0_9CRYT</name>
<reference evidence="2" key="1">
    <citation type="submission" date="2022-10" db="EMBL/GenBank/DDBJ databases">
        <title>Adaptive evolution leads to modifications in subtelomeric GC content in a zoonotic Cryptosporidium species.</title>
        <authorList>
            <person name="Li J."/>
            <person name="Feng Y."/>
            <person name="Xiao L."/>
        </authorList>
    </citation>
    <scope>NUCLEOTIDE SEQUENCE</scope>
    <source>
        <strain evidence="2">33844</strain>
    </source>
</reference>
<organism evidence="2">
    <name type="scientific">Cryptosporidium canis</name>
    <dbReference type="NCBI Taxonomy" id="195482"/>
    <lineage>
        <taxon>Eukaryota</taxon>
        <taxon>Sar</taxon>
        <taxon>Alveolata</taxon>
        <taxon>Apicomplexa</taxon>
        <taxon>Conoidasida</taxon>
        <taxon>Coccidia</taxon>
        <taxon>Eucoccidiorida</taxon>
        <taxon>Eimeriorina</taxon>
        <taxon>Cryptosporidiidae</taxon>
        <taxon>Cryptosporidium</taxon>
    </lineage>
</organism>
<dbReference type="EMBL" id="JAPCXC010000023">
    <property type="protein sequence ID" value="KAJ1610664.1"/>
    <property type="molecule type" value="Genomic_DNA"/>
</dbReference>
<proteinExistence type="predicted"/>
<comment type="caution">
    <text evidence="2">The sequence shown here is derived from an EMBL/GenBank/DDBJ whole genome shotgun (WGS) entry which is preliminary data.</text>
</comment>
<dbReference type="Proteomes" id="UP001067231">
    <property type="component" value="Unassembled WGS sequence"/>
</dbReference>
<evidence type="ECO:0000256" key="1">
    <source>
        <dbReference type="SAM" id="SignalP"/>
    </source>
</evidence>
<feature type="signal peptide" evidence="1">
    <location>
        <begin position="1"/>
        <end position="22"/>
    </location>
</feature>
<feature type="chain" id="PRO_5039511749" evidence="1">
    <location>
        <begin position="23"/>
        <end position="444"/>
    </location>
</feature>
<evidence type="ECO:0000313" key="2">
    <source>
        <dbReference type="EMBL" id="KAJ1610664.1"/>
    </source>
</evidence>
<keyword evidence="1" id="KW-0732">Signal</keyword>